<gene>
    <name evidence="1" type="ORF">PEPS_12380</name>
</gene>
<organism evidence="1 2">
    <name type="scientific">Persicobacter psychrovividus</name>
    <dbReference type="NCBI Taxonomy" id="387638"/>
    <lineage>
        <taxon>Bacteria</taxon>
        <taxon>Pseudomonadati</taxon>
        <taxon>Bacteroidota</taxon>
        <taxon>Cytophagia</taxon>
        <taxon>Cytophagales</taxon>
        <taxon>Persicobacteraceae</taxon>
        <taxon>Persicobacter</taxon>
    </lineage>
</organism>
<keyword evidence="2" id="KW-1185">Reference proteome</keyword>
<protein>
    <submittedName>
        <fullName evidence="1">Uncharacterized protein</fullName>
    </submittedName>
</protein>
<evidence type="ECO:0000313" key="1">
    <source>
        <dbReference type="EMBL" id="BDC98957.1"/>
    </source>
</evidence>
<name>A0ABM7VDD5_9BACT</name>
<dbReference type="EMBL" id="AP025292">
    <property type="protein sequence ID" value="BDC98957.1"/>
    <property type="molecule type" value="Genomic_DNA"/>
</dbReference>
<evidence type="ECO:0000313" key="2">
    <source>
        <dbReference type="Proteomes" id="UP001354989"/>
    </source>
</evidence>
<dbReference type="Proteomes" id="UP001354989">
    <property type="component" value="Chromosome"/>
</dbReference>
<proteinExistence type="predicted"/>
<reference evidence="1 2" key="1">
    <citation type="submission" date="2021-12" db="EMBL/GenBank/DDBJ databases">
        <title>Genome sequencing of bacteria with rrn-lacking chromosome and rrn-plasmid.</title>
        <authorList>
            <person name="Anda M."/>
            <person name="Iwasaki W."/>
        </authorList>
    </citation>
    <scope>NUCLEOTIDE SEQUENCE [LARGE SCALE GENOMIC DNA]</scope>
    <source>
        <strain evidence="1 2">NBRC 101262</strain>
    </source>
</reference>
<dbReference type="RefSeq" id="WP_338397978.1">
    <property type="nucleotide sequence ID" value="NZ_AP025292.1"/>
</dbReference>
<accession>A0ABM7VDD5</accession>
<sequence length="122" mass="14021">MKHILVMVWCSLAFAAQGQDQFLREDLRWYLEQKAVTELLREEMPSGMAEEEAELFFPDPEGDRILWLNQRVWQITQPNVVFGPCAEWGHGAEKFIFPKGPNADGVCWPYPSGSLILNVKPE</sequence>